<evidence type="ECO:0000313" key="3">
    <source>
        <dbReference type="Proteomes" id="UP000031512"/>
    </source>
</evidence>
<reference evidence="2 3" key="1">
    <citation type="journal article" date="2012" name="BMC Genomics">
        <title>Comparative genomic analysis and phylogenetic position of Theileria equi.</title>
        <authorList>
            <person name="Kappmeyer L.S."/>
            <person name="Thiagarajan M."/>
            <person name="Herndon D.R."/>
            <person name="Ramsay J.D."/>
            <person name="Caler E."/>
            <person name="Djikeng A."/>
            <person name="Gillespie J.J."/>
            <person name="Lau A.O."/>
            <person name="Roalson E.H."/>
            <person name="Silva J.C."/>
            <person name="Silva M.G."/>
            <person name="Suarez C.E."/>
            <person name="Ueti M.W."/>
            <person name="Nene V.M."/>
            <person name="Mealey R.H."/>
            <person name="Knowles D.P."/>
            <person name="Brayton K.A."/>
        </authorList>
    </citation>
    <scope>NUCLEOTIDE SEQUENCE [LARGE SCALE GENOMIC DNA]</scope>
    <source>
        <strain evidence="2 3">WA</strain>
    </source>
</reference>
<keyword evidence="1" id="KW-0732">Signal</keyword>
<protein>
    <submittedName>
        <fullName evidence="2">Signal peptide containing protein</fullName>
    </submittedName>
</protein>
<dbReference type="EMBL" id="ACOU01000002">
    <property type="protein sequence ID" value="EKX73481.1"/>
    <property type="molecule type" value="Genomic_DNA"/>
</dbReference>
<dbReference type="AlphaFoldDB" id="L1LDP8"/>
<organism evidence="2 3">
    <name type="scientific">Theileria equi strain WA</name>
    <dbReference type="NCBI Taxonomy" id="1537102"/>
    <lineage>
        <taxon>Eukaryota</taxon>
        <taxon>Sar</taxon>
        <taxon>Alveolata</taxon>
        <taxon>Apicomplexa</taxon>
        <taxon>Aconoidasida</taxon>
        <taxon>Piroplasmida</taxon>
        <taxon>Theileriidae</taxon>
        <taxon>Theileria</taxon>
    </lineage>
</organism>
<accession>L1LDP8</accession>
<feature type="signal peptide" evidence="1">
    <location>
        <begin position="1"/>
        <end position="18"/>
    </location>
</feature>
<feature type="chain" id="PRO_5003953131" evidence="1">
    <location>
        <begin position="19"/>
        <end position="273"/>
    </location>
</feature>
<keyword evidence="3" id="KW-1185">Reference proteome</keyword>
<comment type="caution">
    <text evidence="2">The sequence shown here is derived from an EMBL/GenBank/DDBJ whole genome shotgun (WGS) entry which is preliminary data.</text>
</comment>
<dbReference type="KEGG" id="beq:BEWA_035170"/>
<dbReference type="Proteomes" id="UP000031512">
    <property type="component" value="Unassembled WGS sequence"/>
</dbReference>
<dbReference type="VEuPathDB" id="PiroplasmaDB:BEWA_035170"/>
<dbReference type="GeneID" id="15807885"/>
<sequence length="273" mass="31198">MKIWALFFTLNVLWLCKCRYEDEPNLNHSERSAWNSELHDTLPFSRICIDLSIPDEEVYQSIYYVYDDVPTKLIVPEINVYAGRLSNGQEAIWTAENETIHYAKVLLRNGQPELVFVKTQGLGISHEHCINKNGNRWVECSPKYHERVNALKILVRQRKNIAMDLDRNYDEGYISFHLVLMGLPFNSYVPKVGHDATKVVHNGDNIWVASSGEKCTSALFSSKGSSTLLGIDITNSSSTYSKFFEKIGGSWNEITEEEFYTKTSEINSHVDSS</sequence>
<evidence type="ECO:0000313" key="2">
    <source>
        <dbReference type="EMBL" id="EKX73481.1"/>
    </source>
</evidence>
<dbReference type="RefSeq" id="XP_004832933.1">
    <property type="nucleotide sequence ID" value="XM_004832876.1"/>
</dbReference>
<proteinExistence type="predicted"/>
<evidence type="ECO:0000256" key="1">
    <source>
        <dbReference type="SAM" id="SignalP"/>
    </source>
</evidence>
<name>L1LDP8_THEEQ</name>
<gene>
    <name evidence="2" type="ORF">BEWA_035170</name>
</gene>